<dbReference type="InterPro" id="IPR027417">
    <property type="entry name" value="P-loop_NTPase"/>
</dbReference>
<proteinExistence type="predicted"/>
<name>A0A3N2PRI8_SODAK</name>
<evidence type="ECO:0000313" key="7">
    <source>
        <dbReference type="Proteomes" id="UP000272025"/>
    </source>
</evidence>
<feature type="domain" description="Nephrocystin 3-like N-terminal" evidence="5">
    <location>
        <begin position="230"/>
        <end position="395"/>
    </location>
</feature>
<dbReference type="Pfam" id="PF12796">
    <property type="entry name" value="Ank_2"/>
    <property type="match status" value="1"/>
</dbReference>
<dbReference type="SMART" id="SM00248">
    <property type="entry name" value="ANK"/>
    <property type="match status" value="2"/>
</dbReference>
<evidence type="ECO:0000256" key="2">
    <source>
        <dbReference type="PROSITE-ProRule" id="PRU00023"/>
    </source>
</evidence>
<dbReference type="Proteomes" id="UP000272025">
    <property type="component" value="Unassembled WGS sequence"/>
</dbReference>
<keyword evidence="7" id="KW-1185">Reference proteome</keyword>
<gene>
    <name evidence="6" type="ORF">SODALDRAFT_279597</name>
</gene>
<organism evidence="6 7">
    <name type="scientific">Sodiomyces alkalinus (strain CBS 110278 / VKM F-3762 / F11)</name>
    <name type="common">Alkaliphilic filamentous fungus</name>
    <dbReference type="NCBI Taxonomy" id="1314773"/>
    <lineage>
        <taxon>Eukaryota</taxon>
        <taxon>Fungi</taxon>
        <taxon>Dikarya</taxon>
        <taxon>Ascomycota</taxon>
        <taxon>Pezizomycotina</taxon>
        <taxon>Sordariomycetes</taxon>
        <taxon>Hypocreomycetidae</taxon>
        <taxon>Glomerellales</taxon>
        <taxon>Plectosphaerellaceae</taxon>
        <taxon>Sodiomyces</taxon>
    </lineage>
</organism>
<dbReference type="OrthoDB" id="539213at2759"/>
<evidence type="ECO:0000256" key="1">
    <source>
        <dbReference type="ARBA" id="ARBA00022737"/>
    </source>
</evidence>
<dbReference type="PANTHER" id="PTHR10039">
    <property type="entry name" value="AMELOGENIN"/>
    <property type="match status" value="1"/>
</dbReference>
<dbReference type="PANTHER" id="PTHR10039:SF14">
    <property type="entry name" value="NACHT DOMAIN-CONTAINING PROTEIN"/>
    <property type="match status" value="1"/>
</dbReference>
<reference evidence="6 7" key="1">
    <citation type="journal article" date="2018" name="Mol. Ecol.">
        <title>The obligate alkalophilic soda-lake fungus Sodiomyces alkalinus has shifted to a protein diet.</title>
        <authorList>
            <person name="Grum-Grzhimaylo A.A."/>
            <person name="Falkoski D.L."/>
            <person name="van den Heuvel J."/>
            <person name="Valero-Jimenez C.A."/>
            <person name="Min B."/>
            <person name="Choi I.G."/>
            <person name="Lipzen A."/>
            <person name="Daum C.G."/>
            <person name="Aanen D.K."/>
            <person name="Tsang A."/>
            <person name="Henrissat B."/>
            <person name="Bilanenko E.N."/>
            <person name="de Vries R.P."/>
            <person name="van Kan J.A.L."/>
            <person name="Grigoriev I.V."/>
            <person name="Debets A.J.M."/>
        </authorList>
    </citation>
    <scope>NUCLEOTIDE SEQUENCE [LARGE SCALE GENOMIC DNA]</scope>
    <source>
        <strain evidence="6 7">F11</strain>
    </source>
</reference>
<dbReference type="RefSeq" id="XP_028464938.1">
    <property type="nucleotide sequence ID" value="XM_028608178.1"/>
</dbReference>
<accession>A0A3N2PRI8</accession>
<dbReference type="PROSITE" id="PS50297">
    <property type="entry name" value="ANK_REP_REGION"/>
    <property type="match status" value="1"/>
</dbReference>
<dbReference type="SUPFAM" id="SSF52540">
    <property type="entry name" value="P-loop containing nucleoside triphosphate hydrolases"/>
    <property type="match status" value="1"/>
</dbReference>
<evidence type="ECO:0000313" key="6">
    <source>
        <dbReference type="EMBL" id="ROT37132.1"/>
    </source>
</evidence>
<dbReference type="GeneID" id="39576656"/>
<dbReference type="Pfam" id="PF24883">
    <property type="entry name" value="NPHP3_N"/>
    <property type="match status" value="1"/>
</dbReference>
<dbReference type="Gene3D" id="1.25.40.20">
    <property type="entry name" value="Ankyrin repeat-containing domain"/>
    <property type="match status" value="1"/>
</dbReference>
<feature type="repeat" description="ANK" evidence="2">
    <location>
        <begin position="780"/>
        <end position="812"/>
    </location>
</feature>
<dbReference type="Gene3D" id="3.40.50.300">
    <property type="entry name" value="P-loop containing nucleotide triphosphate hydrolases"/>
    <property type="match status" value="1"/>
</dbReference>
<dbReference type="InterPro" id="IPR002110">
    <property type="entry name" value="Ankyrin_rpt"/>
</dbReference>
<dbReference type="InterPro" id="IPR056884">
    <property type="entry name" value="NPHP3-like_N"/>
</dbReference>
<dbReference type="InterPro" id="IPR036770">
    <property type="entry name" value="Ankyrin_rpt-contain_sf"/>
</dbReference>
<keyword evidence="1" id="KW-0677">Repeat</keyword>
<feature type="region of interest" description="Disordered" evidence="3">
    <location>
        <begin position="95"/>
        <end position="128"/>
    </location>
</feature>
<dbReference type="Gene3D" id="1.20.120.1020">
    <property type="entry name" value="Prion-inhibition and propagation, HeLo domain"/>
    <property type="match status" value="1"/>
</dbReference>
<dbReference type="STRING" id="1314773.A0A3N2PRI8"/>
<sequence>MAAELVLGSVGLVGLAGLFSSCLEAIDRVKDYKSFSSDSSSLNVQLDAHRVRLERWGRDVGLDNGRLSADHDRRLDDNQTRSVVEELLAIINGTLGSDGRPGQTGSGHTHLDATLGNTKQPRTLEGVGSRRRKLTWALGGKGDRTVQVTQLGKLVQLLHDLVPPDRAASTRPTTDHGWLTEFHQTLAEFRQTLAEAQEPAETRREVHAWLLGKQPPNKRYEDSRVKRLPGTCDWIFTRPAFARWSAADPSPGSARLLWIHGPPGFGKTVLCTRTVEHLSAVPGNTVAHFFFSSDHESRHDPYAAARSWVSQLASQPEAYALVRQRWETTKDHVATRATVIQLLHDVLQATPGCYLVVDSLDECTAPDDGTSSVARFLEDVLNTITSATRLLIVSREETDIRQPLRAGGPARLAEYQISPQDVSADAAAYARDIADRKLPGKDENVRASLSSAMADRCKGQFLWLKMQEPTLKTWKNLGQLQRTLDGTPTGLDRIYERNWEKITRSDQRERAVALLRWSAFALRPLTIDEMTEAVLIDEDLEELPVNELPDAVDDDYIHGEILEVCGPLLEVRRSPPDSAAGKQTLHLAHFTIRQFLIGRLPVGGIPANETLRVSNEQMQNTLLARSCLWYVQSRQTWRDGANADGSPFRAALRDYSAASWHAHVKAGLSLDSDPCTLERVQTFMNEAHPCWKPWRTWFDEHDDEENKSAKDEKFRPGPPYYALKLDLGPVAVSHIRKFGPGLLAACGRSVLNLCCLQGNIEVAEAILDAGGADITVANNDSITPVVSATVNGHLEVVKLLVDKGADITVANKDG</sequence>
<dbReference type="PROSITE" id="PS50088">
    <property type="entry name" value="ANK_REPEAT"/>
    <property type="match status" value="1"/>
</dbReference>
<evidence type="ECO:0000256" key="3">
    <source>
        <dbReference type="SAM" id="MobiDB-lite"/>
    </source>
</evidence>
<feature type="domain" description="Prion-inhibition and propagation HeLo" evidence="4">
    <location>
        <begin position="10"/>
        <end position="163"/>
    </location>
</feature>
<keyword evidence="2" id="KW-0040">ANK repeat</keyword>
<dbReference type="AlphaFoldDB" id="A0A3N2PRI8"/>
<evidence type="ECO:0000259" key="4">
    <source>
        <dbReference type="Pfam" id="PF14479"/>
    </source>
</evidence>
<dbReference type="Pfam" id="PF14479">
    <property type="entry name" value="HeLo"/>
    <property type="match status" value="1"/>
</dbReference>
<evidence type="ECO:0000259" key="5">
    <source>
        <dbReference type="Pfam" id="PF24883"/>
    </source>
</evidence>
<dbReference type="SUPFAM" id="SSF48403">
    <property type="entry name" value="Ankyrin repeat"/>
    <property type="match status" value="1"/>
</dbReference>
<protein>
    <submittedName>
        <fullName evidence="6">Uncharacterized protein</fullName>
    </submittedName>
</protein>
<dbReference type="InterPro" id="IPR038305">
    <property type="entry name" value="HeLo_sf"/>
</dbReference>
<dbReference type="InterPro" id="IPR029498">
    <property type="entry name" value="HeLo_dom"/>
</dbReference>
<dbReference type="EMBL" id="ML119057">
    <property type="protein sequence ID" value="ROT37132.1"/>
    <property type="molecule type" value="Genomic_DNA"/>
</dbReference>